<reference evidence="1 2" key="1">
    <citation type="submission" date="2019-07" db="EMBL/GenBank/DDBJ databases">
        <title>WGS assembly of Gossypium tomentosum.</title>
        <authorList>
            <person name="Chen Z.J."/>
            <person name="Sreedasyam A."/>
            <person name="Ando A."/>
            <person name="Song Q."/>
            <person name="De L."/>
            <person name="Hulse-Kemp A."/>
            <person name="Ding M."/>
            <person name="Ye W."/>
            <person name="Kirkbride R."/>
            <person name="Jenkins J."/>
            <person name="Plott C."/>
            <person name="Lovell J."/>
            <person name="Lin Y.-M."/>
            <person name="Vaughn R."/>
            <person name="Liu B."/>
            <person name="Li W."/>
            <person name="Simpson S."/>
            <person name="Scheffler B."/>
            <person name="Saski C."/>
            <person name="Grover C."/>
            <person name="Hu G."/>
            <person name="Conover J."/>
            <person name="Carlson J."/>
            <person name="Shu S."/>
            <person name="Boston L."/>
            <person name="Williams M."/>
            <person name="Peterson D."/>
            <person name="Mcgee K."/>
            <person name="Jones D."/>
            <person name="Wendel J."/>
            <person name="Stelly D."/>
            <person name="Grimwood J."/>
            <person name="Schmutz J."/>
        </authorList>
    </citation>
    <scope>NUCLEOTIDE SEQUENCE [LARGE SCALE GENOMIC DNA]</scope>
    <source>
        <strain evidence="1">7179.01</strain>
    </source>
</reference>
<dbReference type="Proteomes" id="UP000322667">
    <property type="component" value="Chromosome A03"/>
</dbReference>
<proteinExistence type="predicted"/>
<sequence length="100" mass="11292">MIEENNDKSLCEKSMKMVMNIIRFSSFSIVKASLGTTGYHSTPTKNLKPATDFDMNGNVNGMFTAYIMKVHKKNRSNFHEASTHSPYILPPLPIPLSRNQ</sequence>
<dbReference type="EMBL" id="CM017612">
    <property type="protein sequence ID" value="TYI35755.1"/>
    <property type="molecule type" value="Genomic_DNA"/>
</dbReference>
<dbReference type="AlphaFoldDB" id="A0A5D2R7P9"/>
<gene>
    <name evidence="1" type="ORF">ES332_A03G098200v1</name>
</gene>
<evidence type="ECO:0000313" key="1">
    <source>
        <dbReference type="EMBL" id="TYI35755.1"/>
    </source>
</evidence>
<organism evidence="1 2">
    <name type="scientific">Gossypium tomentosum</name>
    <name type="common">Hawaiian cotton</name>
    <name type="synonym">Gossypium sandvicense</name>
    <dbReference type="NCBI Taxonomy" id="34277"/>
    <lineage>
        <taxon>Eukaryota</taxon>
        <taxon>Viridiplantae</taxon>
        <taxon>Streptophyta</taxon>
        <taxon>Embryophyta</taxon>
        <taxon>Tracheophyta</taxon>
        <taxon>Spermatophyta</taxon>
        <taxon>Magnoliopsida</taxon>
        <taxon>eudicotyledons</taxon>
        <taxon>Gunneridae</taxon>
        <taxon>Pentapetalae</taxon>
        <taxon>rosids</taxon>
        <taxon>malvids</taxon>
        <taxon>Malvales</taxon>
        <taxon>Malvaceae</taxon>
        <taxon>Malvoideae</taxon>
        <taxon>Gossypium</taxon>
    </lineage>
</organism>
<name>A0A5D2R7P9_GOSTO</name>
<evidence type="ECO:0000313" key="2">
    <source>
        <dbReference type="Proteomes" id="UP000322667"/>
    </source>
</evidence>
<accession>A0A5D2R7P9</accession>
<keyword evidence="2" id="KW-1185">Reference proteome</keyword>
<protein>
    <submittedName>
        <fullName evidence="1">Uncharacterized protein</fullName>
    </submittedName>
</protein>